<accession>A0A822YL87</accession>
<organism evidence="1 2">
    <name type="scientific">Nelumbo nucifera</name>
    <name type="common">Sacred lotus</name>
    <dbReference type="NCBI Taxonomy" id="4432"/>
    <lineage>
        <taxon>Eukaryota</taxon>
        <taxon>Viridiplantae</taxon>
        <taxon>Streptophyta</taxon>
        <taxon>Embryophyta</taxon>
        <taxon>Tracheophyta</taxon>
        <taxon>Spermatophyta</taxon>
        <taxon>Magnoliopsida</taxon>
        <taxon>Proteales</taxon>
        <taxon>Nelumbonaceae</taxon>
        <taxon>Nelumbo</taxon>
    </lineage>
</organism>
<reference evidence="1 2" key="1">
    <citation type="journal article" date="2020" name="Mol. Biol. Evol.">
        <title>Distinct Expression and Methylation Patterns for Genes with Different Fates following a Single Whole-Genome Duplication in Flowering Plants.</title>
        <authorList>
            <person name="Shi T."/>
            <person name="Rahmani R.S."/>
            <person name="Gugger P.F."/>
            <person name="Wang M."/>
            <person name="Li H."/>
            <person name="Zhang Y."/>
            <person name="Li Z."/>
            <person name="Wang Q."/>
            <person name="Van de Peer Y."/>
            <person name="Marchal K."/>
            <person name="Chen J."/>
        </authorList>
    </citation>
    <scope>NUCLEOTIDE SEQUENCE [LARGE SCALE GENOMIC DNA]</scope>
    <source>
        <tissue evidence="1">Leaf</tissue>
    </source>
</reference>
<dbReference type="Proteomes" id="UP000607653">
    <property type="component" value="Unassembled WGS sequence"/>
</dbReference>
<dbReference type="AlphaFoldDB" id="A0A822YL87"/>
<evidence type="ECO:0000313" key="1">
    <source>
        <dbReference type="EMBL" id="DAD33350.1"/>
    </source>
</evidence>
<keyword evidence="2" id="KW-1185">Reference proteome</keyword>
<comment type="caution">
    <text evidence="1">The sequence shown here is derived from an EMBL/GenBank/DDBJ whole genome shotgun (WGS) entry which is preliminary data.</text>
</comment>
<gene>
    <name evidence="1" type="ORF">HUJ06_012201</name>
</gene>
<proteinExistence type="predicted"/>
<evidence type="ECO:0000313" key="2">
    <source>
        <dbReference type="Proteomes" id="UP000607653"/>
    </source>
</evidence>
<name>A0A822YL87_NELNU</name>
<protein>
    <submittedName>
        <fullName evidence="1">Uncharacterized protein</fullName>
    </submittedName>
</protein>
<sequence>MIASTSNLLSYVEKQNPSKQIKIEHRINTVSCLKLIGRRLKSRVLQGSTLSQPHQQTQLPENIVQHRAKRMPANNQKEQEHSKGTWAIALFNSDIASPL</sequence>
<dbReference type="EMBL" id="DUZY01000003">
    <property type="protein sequence ID" value="DAD33350.1"/>
    <property type="molecule type" value="Genomic_DNA"/>
</dbReference>